<keyword evidence="14" id="KW-1185">Reference proteome</keyword>
<evidence type="ECO:0000256" key="3">
    <source>
        <dbReference type="ARBA" id="ARBA00022448"/>
    </source>
</evidence>
<dbReference type="GO" id="GO:0005524">
    <property type="term" value="F:ATP binding"/>
    <property type="evidence" value="ECO:0007669"/>
    <property type="project" value="UniProtKB-UniRule"/>
</dbReference>
<comment type="subunit">
    <text evidence="9 10">F-type ATPases have 2 components, CF(1) - the catalytic core - and CF(0) - the membrane proton channel. CF(1) has five subunits: alpha(3), beta(3), gamma(1), delta(1), epsilon(1). CF(0) has three main subunits: a, b and c.</text>
</comment>
<dbReference type="GO" id="GO:0046933">
    <property type="term" value="F:proton-transporting ATP synthase activity, rotational mechanism"/>
    <property type="evidence" value="ECO:0007669"/>
    <property type="project" value="UniProtKB-UniRule"/>
</dbReference>
<evidence type="ECO:0000256" key="2">
    <source>
        <dbReference type="ARBA" id="ARBA00005712"/>
    </source>
</evidence>
<evidence type="ECO:0000313" key="14">
    <source>
        <dbReference type="Proteomes" id="UP000266301"/>
    </source>
</evidence>
<dbReference type="CDD" id="cd12152">
    <property type="entry name" value="F1-ATPase_delta"/>
    <property type="match status" value="1"/>
</dbReference>
<evidence type="ECO:0000256" key="7">
    <source>
        <dbReference type="ARBA" id="ARBA00023196"/>
    </source>
</evidence>
<evidence type="ECO:0000313" key="13">
    <source>
        <dbReference type="EMBL" id="AYD39205.1"/>
    </source>
</evidence>
<organism evidence="13 14">
    <name type="scientific">Clostridium fermenticellae</name>
    <dbReference type="NCBI Taxonomy" id="2068654"/>
    <lineage>
        <taxon>Bacteria</taxon>
        <taxon>Bacillati</taxon>
        <taxon>Bacillota</taxon>
        <taxon>Clostridia</taxon>
        <taxon>Eubacteriales</taxon>
        <taxon>Clostridiaceae</taxon>
        <taxon>Clostridium</taxon>
    </lineage>
</organism>
<evidence type="ECO:0000259" key="12">
    <source>
        <dbReference type="Pfam" id="PF02823"/>
    </source>
</evidence>
<dbReference type="GO" id="GO:0045259">
    <property type="term" value="C:proton-transporting ATP synthase complex"/>
    <property type="evidence" value="ECO:0007669"/>
    <property type="project" value="UniProtKB-KW"/>
</dbReference>
<dbReference type="PANTHER" id="PTHR13822:SF10">
    <property type="entry name" value="ATP SYNTHASE EPSILON CHAIN, CHLOROPLASTIC"/>
    <property type="match status" value="1"/>
</dbReference>
<dbReference type="NCBIfam" id="NF009984">
    <property type="entry name" value="PRK13450.1"/>
    <property type="match status" value="1"/>
</dbReference>
<feature type="domain" description="ATP synthase epsilon subunit C-terminal" evidence="11">
    <location>
        <begin position="88"/>
        <end position="129"/>
    </location>
</feature>
<dbReference type="AlphaFoldDB" id="A0A386H0W4"/>
<protein>
    <recommendedName>
        <fullName evidence="9">ATP synthase epsilon chain</fullName>
    </recommendedName>
    <alternativeName>
        <fullName evidence="9">ATP synthase F1 sector epsilon subunit</fullName>
    </alternativeName>
    <alternativeName>
        <fullName evidence="9">F-ATPase epsilon subunit</fullName>
    </alternativeName>
</protein>
<keyword evidence="6 9" id="KW-0472">Membrane</keyword>
<dbReference type="InterPro" id="IPR036794">
    <property type="entry name" value="ATP_F1_dsu/esu_C_sf"/>
</dbReference>
<comment type="function">
    <text evidence="9">Produces ATP from ADP in the presence of a proton gradient across the membrane.</text>
</comment>
<evidence type="ECO:0000256" key="8">
    <source>
        <dbReference type="ARBA" id="ARBA00023310"/>
    </source>
</evidence>
<comment type="subcellular location">
    <subcellularLocation>
        <location evidence="1 9">Cell membrane</location>
        <topology evidence="1 9">Peripheral membrane protein</topology>
    </subcellularLocation>
</comment>
<feature type="domain" description="ATP synthase F1 complex delta/epsilon subunit N-terminal" evidence="12">
    <location>
        <begin position="5"/>
        <end position="83"/>
    </location>
</feature>
<evidence type="ECO:0000256" key="4">
    <source>
        <dbReference type="ARBA" id="ARBA00022475"/>
    </source>
</evidence>
<keyword evidence="3 9" id="KW-0813">Transport</keyword>
<dbReference type="EMBL" id="CP032416">
    <property type="protein sequence ID" value="AYD39205.1"/>
    <property type="molecule type" value="Genomic_DNA"/>
</dbReference>
<evidence type="ECO:0000256" key="1">
    <source>
        <dbReference type="ARBA" id="ARBA00004202"/>
    </source>
</evidence>
<dbReference type="NCBIfam" id="TIGR01216">
    <property type="entry name" value="ATP_synt_epsi"/>
    <property type="match status" value="1"/>
</dbReference>
<dbReference type="InterPro" id="IPR020547">
    <property type="entry name" value="ATP_synth_F1_esu_C"/>
</dbReference>
<evidence type="ECO:0000256" key="10">
    <source>
        <dbReference type="RuleBase" id="RU003656"/>
    </source>
</evidence>
<dbReference type="SUPFAM" id="SSF46604">
    <property type="entry name" value="Epsilon subunit of F1F0-ATP synthase C-terminal domain"/>
    <property type="match status" value="1"/>
</dbReference>
<dbReference type="InterPro" id="IPR001469">
    <property type="entry name" value="ATP_synth_F1_dsu/esu"/>
</dbReference>
<dbReference type="Gene3D" id="1.20.5.440">
    <property type="entry name" value="ATP synthase delta/epsilon subunit, C-terminal domain"/>
    <property type="match status" value="1"/>
</dbReference>
<dbReference type="InterPro" id="IPR036771">
    <property type="entry name" value="ATPsynth_dsu/esu_N"/>
</dbReference>
<dbReference type="HAMAP" id="MF_00530">
    <property type="entry name" value="ATP_synth_epsil_bac"/>
    <property type="match status" value="1"/>
</dbReference>
<name>A0A386H0W4_9CLOT</name>
<dbReference type="InterPro" id="IPR020546">
    <property type="entry name" value="ATP_synth_F1_dsu/esu_N"/>
</dbReference>
<accession>A0A386H0W4</accession>
<sequence length="131" mass="14715">MADALKLTINTPEKNFYTGEVVEILTDSSQGRIGILKNHIPLVTTLVPNITEIVDKDGKKIKAFTSTGILEVKDNSVNFLCDSCEWPDEIDFNRAEEAKERAENRLKEKDNVDVRRAELALSRALARISLK</sequence>
<dbReference type="SUPFAM" id="SSF51344">
    <property type="entry name" value="Epsilon subunit of F1F0-ATP synthase N-terminal domain"/>
    <property type="match status" value="1"/>
</dbReference>
<dbReference type="RefSeq" id="WP_119969916.1">
    <property type="nucleotide sequence ID" value="NZ_CP032416.1"/>
</dbReference>
<dbReference type="OrthoDB" id="9804110at2"/>
<reference evidence="13 14" key="1">
    <citation type="journal article" date="2019" name="Int. J. Syst. Evol. Microbiol.">
        <title>Clostridium fermenticellae sp. nov., isolated from the mud in a fermentation cellar for the production of the Chinese liquor, baijiu.</title>
        <authorList>
            <person name="Xu P.X."/>
            <person name="Chai L.J."/>
            <person name="Qiu T."/>
            <person name="Zhang X.J."/>
            <person name="Lu Z.M."/>
            <person name="Xiao C."/>
            <person name="Wang S.T."/>
            <person name="Shen C.H."/>
            <person name="Shi J.S."/>
            <person name="Xu Z.H."/>
        </authorList>
    </citation>
    <scope>NUCLEOTIDE SEQUENCE [LARGE SCALE GENOMIC DNA]</scope>
    <source>
        <strain evidence="13 14">JN500901</strain>
    </source>
</reference>
<keyword evidence="9" id="KW-0375">Hydrogen ion transport</keyword>
<comment type="similarity">
    <text evidence="2 9 10">Belongs to the ATPase epsilon chain family.</text>
</comment>
<dbReference type="Pfam" id="PF00401">
    <property type="entry name" value="ATP-synt_DE"/>
    <property type="match status" value="1"/>
</dbReference>
<dbReference type="Proteomes" id="UP000266301">
    <property type="component" value="Chromosome"/>
</dbReference>
<keyword evidence="4 9" id="KW-1003">Cell membrane</keyword>
<dbReference type="Gene3D" id="2.60.15.10">
    <property type="entry name" value="F0F1 ATP synthase delta/epsilon subunit, N-terminal"/>
    <property type="match status" value="1"/>
</dbReference>
<keyword evidence="5 9" id="KW-0406">Ion transport</keyword>
<keyword evidence="8 9" id="KW-0066">ATP synthesis</keyword>
<keyword evidence="7 9" id="KW-0139">CF(1)</keyword>
<dbReference type="GO" id="GO:0005886">
    <property type="term" value="C:plasma membrane"/>
    <property type="evidence" value="ECO:0007669"/>
    <property type="project" value="UniProtKB-SubCell"/>
</dbReference>
<gene>
    <name evidence="9 13" type="primary">atpC</name>
    <name evidence="13" type="ORF">D4Z93_00960</name>
</gene>
<evidence type="ECO:0000256" key="6">
    <source>
        <dbReference type="ARBA" id="ARBA00023136"/>
    </source>
</evidence>
<proteinExistence type="inferred from homology"/>
<dbReference type="Pfam" id="PF02823">
    <property type="entry name" value="ATP-synt_DE_N"/>
    <property type="match status" value="1"/>
</dbReference>
<dbReference type="KEGG" id="cfer:D4Z93_00960"/>
<dbReference type="PANTHER" id="PTHR13822">
    <property type="entry name" value="ATP SYNTHASE DELTA/EPSILON CHAIN"/>
    <property type="match status" value="1"/>
</dbReference>
<evidence type="ECO:0000256" key="5">
    <source>
        <dbReference type="ARBA" id="ARBA00023065"/>
    </source>
</evidence>
<evidence type="ECO:0000259" key="11">
    <source>
        <dbReference type="Pfam" id="PF00401"/>
    </source>
</evidence>
<evidence type="ECO:0000256" key="9">
    <source>
        <dbReference type="HAMAP-Rule" id="MF_00530"/>
    </source>
</evidence>